<protein>
    <submittedName>
        <fullName evidence="10">GumC family protein</fullName>
    </submittedName>
</protein>
<evidence type="ECO:0000259" key="9">
    <source>
        <dbReference type="Pfam" id="PF02706"/>
    </source>
</evidence>
<keyword evidence="11" id="KW-1185">Reference proteome</keyword>
<reference evidence="10 11" key="1">
    <citation type="submission" date="2020-07" db="EMBL/GenBank/DDBJ databases">
        <title>Definition of the novel symbiovar canariense within Mesorhizobium novociceri, a new species of genus Mesorhizobium nodulating Cicer canariense in the Caldera de Taburiente National Park (La Palma, Canary Islands).</title>
        <authorList>
            <person name="Leon-Barrios M."/>
            <person name="Perez-Yepez J."/>
            <person name="Flores-Felix J.D."/>
            <person name="Ramirez-Baena M.H."/>
            <person name="Pulido-Suarez L."/>
            <person name="Igual J.M."/>
            <person name="Velazquez E."/>
            <person name="Peix A."/>
        </authorList>
    </citation>
    <scope>NUCLEOTIDE SEQUENCE [LARGE SCALE GENOMIC DNA]</scope>
    <source>
        <strain evidence="10 11">CCANP35</strain>
    </source>
</reference>
<evidence type="ECO:0000256" key="5">
    <source>
        <dbReference type="ARBA" id="ARBA00023136"/>
    </source>
</evidence>
<keyword evidence="5 8" id="KW-0472">Membrane</keyword>
<gene>
    <name evidence="10" type="ORF">H0241_00990</name>
</gene>
<comment type="subcellular location">
    <subcellularLocation>
        <location evidence="1">Cell membrane</location>
        <topology evidence="1">Multi-pass membrane protein</topology>
    </subcellularLocation>
</comment>
<proteinExistence type="predicted"/>
<dbReference type="PANTHER" id="PTHR32309">
    <property type="entry name" value="TYROSINE-PROTEIN KINASE"/>
    <property type="match status" value="1"/>
</dbReference>
<dbReference type="GO" id="GO:0004713">
    <property type="term" value="F:protein tyrosine kinase activity"/>
    <property type="evidence" value="ECO:0007669"/>
    <property type="project" value="TreeGrafter"/>
</dbReference>
<dbReference type="Proteomes" id="UP000558284">
    <property type="component" value="Unassembled WGS sequence"/>
</dbReference>
<feature type="compositionally biased region" description="Basic and acidic residues" evidence="7">
    <location>
        <begin position="450"/>
        <end position="463"/>
    </location>
</feature>
<evidence type="ECO:0000313" key="11">
    <source>
        <dbReference type="Proteomes" id="UP000558284"/>
    </source>
</evidence>
<dbReference type="GO" id="GO:0005886">
    <property type="term" value="C:plasma membrane"/>
    <property type="evidence" value="ECO:0007669"/>
    <property type="project" value="UniProtKB-SubCell"/>
</dbReference>
<evidence type="ECO:0000313" key="10">
    <source>
        <dbReference type="EMBL" id="MBA1138833.1"/>
    </source>
</evidence>
<evidence type="ECO:0000256" key="4">
    <source>
        <dbReference type="ARBA" id="ARBA00022989"/>
    </source>
</evidence>
<evidence type="ECO:0000256" key="8">
    <source>
        <dbReference type="SAM" id="Phobius"/>
    </source>
</evidence>
<name>A0A838AYB5_9HYPH</name>
<dbReference type="InterPro" id="IPR050445">
    <property type="entry name" value="Bact_polysacc_biosynth/exp"/>
</dbReference>
<feature type="domain" description="Polysaccharide chain length determinant N-terminal" evidence="9">
    <location>
        <begin position="15"/>
        <end position="103"/>
    </location>
</feature>
<dbReference type="EMBL" id="JACDTY010000001">
    <property type="protein sequence ID" value="MBA1138833.1"/>
    <property type="molecule type" value="Genomic_DNA"/>
</dbReference>
<keyword evidence="3 8" id="KW-0812">Transmembrane</keyword>
<dbReference type="PANTHER" id="PTHR32309:SF13">
    <property type="entry name" value="FERRIC ENTEROBACTIN TRANSPORT PROTEIN FEPE"/>
    <property type="match status" value="1"/>
</dbReference>
<dbReference type="AlphaFoldDB" id="A0A838AYB5"/>
<feature type="region of interest" description="Disordered" evidence="7">
    <location>
        <begin position="693"/>
        <end position="715"/>
    </location>
</feature>
<dbReference type="InterPro" id="IPR003856">
    <property type="entry name" value="LPS_length_determ_N"/>
</dbReference>
<dbReference type="RefSeq" id="WP_181055568.1">
    <property type="nucleotide sequence ID" value="NZ_JACDTY010000001.1"/>
</dbReference>
<keyword evidence="4 8" id="KW-1133">Transmembrane helix</keyword>
<evidence type="ECO:0000256" key="2">
    <source>
        <dbReference type="ARBA" id="ARBA00022475"/>
    </source>
</evidence>
<feature type="coiled-coil region" evidence="6">
    <location>
        <begin position="195"/>
        <end position="258"/>
    </location>
</feature>
<organism evidence="10 11">
    <name type="scientific">Mesorhizobium neociceri</name>
    <dbReference type="NCBI Taxonomy" id="1307853"/>
    <lineage>
        <taxon>Bacteria</taxon>
        <taxon>Pseudomonadati</taxon>
        <taxon>Pseudomonadota</taxon>
        <taxon>Alphaproteobacteria</taxon>
        <taxon>Hyphomicrobiales</taxon>
        <taxon>Phyllobacteriaceae</taxon>
        <taxon>Mesorhizobium</taxon>
    </lineage>
</organism>
<feature type="region of interest" description="Disordered" evidence="7">
    <location>
        <begin position="450"/>
        <end position="490"/>
    </location>
</feature>
<keyword evidence="2" id="KW-1003">Cell membrane</keyword>
<evidence type="ECO:0000256" key="3">
    <source>
        <dbReference type="ARBA" id="ARBA00022692"/>
    </source>
</evidence>
<dbReference type="Pfam" id="PF02706">
    <property type="entry name" value="Wzz"/>
    <property type="match status" value="1"/>
</dbReference>
<feature type="coiled-coil region" evidence="6">
    <location>
        <begin position="312"/>
        <end position="361"/>
    </location>
</feature>
<evidence type="ECO:0000256" key="1">
    <source>
        <dbReference type="ARBA" id="ARBA00004651"/>
    </source>
</evidence>
<sequence>MSPASIDDRTLPPLFDIAALWAILWGRRLMIFVIAGAVLLLTVLYLLVTSPSYTATASILIDPRDSRSTNFNSVLPGIGSDSAAIASQVFVIESQDLLGDVFDGQKVASDPEFSGRGLISRLFSIFGSDQKATRDATFKRFQKAVSVEREGLTYVINVSFTSKSPETAARIANAIVERYRTGLAGEREGANSDVNSLLNDRIKGLQKDVSDAERAVEDFKTTHRIVDPTDGGTLQFQLDQLTTQLITAQGDADQARDRYNQALAVGSSPSGLARLAEILSSNSAIKLRDDYNQRAAELANLETMYGPRHPAIARLRSELERMNRLMGAEADRIRQQLKASYDLAAQNVGKLQAKLEALRQQSSDSSLAQVQLRQLDSKAQAARGVLDDYLKRAKETSQMEGVQTSEARTIAKASPPLQPTWPKPALLLPVSAVLGLLAGCGLALAFGPVRRPEDEPQAPKEETVPAIQPRQEAPRVAAQPAPKPVPASLGEYRVPASGTALSGIKAIRASLFQDGDETLSRDVLKLMRQIILRLHDHPKPFVLAVSSTRSSLEARLAGALIGISLQRVEQNVLVVEIEGQPSTSTGHGPGIFVDSASGLRTAICSPQGQKGGRTLGDVLTEAGNAFDFILVSAPAFGEKAWSPEFFTQADLTLLALNPSEQAADAAALLVQRLGVAQIGRSATLVIAPQTAQSVARTPMQPSGAADWRRSLAARS</sequence>
<comment type="caution">
    <text evidence="10">The sequence shown here is derived from an EMBL/GenBank/DDBJ whole genome shotgun (WGS) entry which is preliminary data.</text>
</comment>
<feature type="transmembrane region" description="Helical" evidence="8">
    <location>
        <begin position="29"/>
        <end position="48"/>
    </location>
</feature>
<evidence type="ECO:0000256" key="6">
    <source>
        <dbReference type="SAM" id="Coils"/>
    </source>
</evidence>
<evidence type="ECO:0000256" key="7">
    <source>
        <dbReference type="SAM" id="MobiDB-lite"/>
    </source>
</evidence>
<keyword evidence="6" id="KW-0175">Coiled coil</keyword>
<accession>A0A838AYB5</accession>